<accession>A0A1H9Q4I1</accession>
<dbReference type="OrthoDB" id="9791827at2"/>
<name>A0A1H9Q4I1_BUTFI</name>
<dbReference type="RefSeq" id="WP_143064008.1">
    <property type="nucleotide sequence ID" value="NZ_FOGJ01000007.1"/>
</dbReference>
<dbReference type="AlphaFoldDB" id="A0A1H9Q4I1"/>
<evidence type="ECO:0000313" key="2">
    <source>
        <dbReference type="Proteomes" id="UP000182584"/>
    </source>
</evidence>
<reference evidence="1 2" key="1">
    <citation type="submission" date="2016-10" db="EMBL/GenBank/DDBJ databases">
        <authorList>
            <person name="de Groot N.N."/>
        </authorList>
    </citation>
    <scope>NUCLEOTIDE SEQUENCE [LARGE SCALE GENOMIC DNA]</scope>
    <source>
        <strain evidence="1 2">AR40</strain>
    </source>
</reference>
<sequence length="112" mass="13558">MKKDSIIFDFQMVRATGLRYCIYKYLGAHGYFHDIPDEKYLNKLHKYFYGKEMDFANPKTFTERLQWLKVNHHDPLLTKMVDKYEVKKYVSDKKQLKINGRNCYRCAEYAVI</sequence>
<dbReference type="EMBL" id="FOGJ01000007">
    <property type="protein sequence ID" value="SER55302.1"/>
    <property type="molecule type" value="Genomic_DNA"/>
</dbReference>
<gene>
    <name evidence="1" type="ORF">SAMN04487884_10734</name>
</gene>
<protein>
    <submittedName>
        <fullName evidence="1">Uncharacterized protein</fullName>
    </submittedName>
</protein>
<dbReference type="Proteomes" id="UP000182584">
    <property type="component" value="Unassembled WGS sequence"/>
</dbReference>
<evidence type="ECO:0000313" key="1">
    <source>
        <dbReference type="EMBL" id="SER55302.1"/>
    </source>
</evidence>
<proteinExistence type="predicted"/>
<organism evidence="1 2">
    <name type="scientific">Butyrivibrio fibrisolvens</name>
    <dbReference type="NCBI Taxonomy" id="831"/>
    <lineage>
        <taxon>Bacteria</taxon>
        <taxon>Bacillati</taxon>
        <taxon>Bacillota</taxon>
        <taxon>Clostridia</taxon>
        <taxon>Lachnospirales</taxon>
        <taxon>Lachnospiraceae</taxon>
        <taxon>Butyrivibrio</taxon>
    </lineage>
</organism>